<reference evidence="4 5" key="1">
    <citation type="submission" date="2019-01" db="EMBL/GenBank/DDBJ databases">
        <title>Filimonas sp. strain TTM-71.</title>
        <authorList>
            <person name="Chen W.-M."/>
        </authorList>
    </citation>
    <scope>NUCLEOTIDE SEQUENCE [LARGE SCALE GENOMIC DNA]</scope>
    <source>
        <strain evidence="4 5">TTM-71</strain>
    </source>
</reference>
<feature type="domain" description="Outer membrane protein beta-barrel" evidence="3">
    <location>
        <begin position="463"/>
        <end position="919"/>
    </location>
</feature>
<accession>A0A4Q1D5V3</accession>
<protein>
    <recommendedName>
        <fullName evidence="3">Outer membrane protein beta-barrel domain-containing protein</fullName>
    </recommendedName>
</protein>
<sequence length="940" mass="103267">MRKSLTLLHCIVILLSVSFAQDVAAQKTSLKGKVVDSTMQKGLAYATVSLVQAKDSTLVSFTRADSLGQFVLRSVPKGAYLLSASYVGYLPVWKPVKVAASHETESLDNLNMTDLVTAKNVTVVAKRPPVVMNNDTLEFNTENFKTQPNAVVEEMLKKMPGMTIETDGSIKINGQAVQKVLVNGKEFFTGDPKMATKNLPADAVDKVQVFDKKSDQSDFTGIDDGNTTKTINLKLKKDRNNAIFGKVYAAAGNRDRYDAQTNINRFNNEEQISVLAMANNTNKQGFSVADAMNFSGSLSRGMRNGGGMITSNSGGESGLPTTGMGQNQQGIAKTWAGGINYNNNWNQKTDLNTSYTGSDMDLSATRQSNTQNLSPVNSYTKSDSAVTNSSNSQHRINVAWDQKLDSSFSFKMTPVITWQNTGSYSNSSYLSYNSNNVKLNEGNTVNNTDANAVNITNNILLRKKLAKKGRTISGNINATYNHSRSTGSLNTANIFYDNNQVATDSLINQVNSRDAVTQSYGANITYTEPVGRRSLLEFSTFGNISKGESEKKTYDRNTGSGKYDLYNEALSNDFESNYTYAGGGINFRSNQQSFNFTVGTSLQSAALKATNNTAGINIRQSFTDVLPNATFQYMFSRYRNLRFDYTASTMQPSITQLQPIADISDPLNVTSGNADLKRQYNHGLNMNYFSVSPESGTHIRALLSFTTSRDAIVNADSVKENGSRSSKPVNANGVYTMTANLGYGFTVKSWKSRFDIGSSVSYNRNVAFLNGSENLISNLSVGPNFSWNFSVDDVIDLRLSSRFAISKASYSLQPQANTNYLQQTYGGDLTYYLPWSLVINNQFNYVLNSGRTNGFNTQVPLWNASIAKSFLKNKRAEVKVSAFDLLNKNVGITRSANQSYIVDQRYNVLNRYFTLGFTYSLHKSGLKTGRGPVLMGPPPM</sequence>
<organism evidence="4 5">
    <name type="scientific">Filimonas effusa</name>
    <dbReference type="NCBI Taxonomy" id="2508721"/>
    <lineage>
        <taxon>Bacteria</taxon>
        <taxon>Pseudomonadati</taxon>
        <taxon>Bacteroidota</taxon>
        <taxon>Chitinophagia</taxon>
        <taxon>Chitinophagales</taxon>
        <taxon>Chitinophagaceae</taxon>
        <taxon>Filimonas</taxon>
    </lineage>
</organism>
<dbReference type="Pfam" id="PF13620">
    <property type="entry name" value="CarboxypepD_reg"/>
    <property type="match status" value="1"/>
</dbReference>
<evidence type="ECO:0000256" key="1">
    <source>
        <dbReference type="SAM" id="MobiDB-lite"/>
    </source>
</evidence>
<evidence type="ECO:0000256" key="2">
    <source>
        <dbReference type="SAM" id="SignalP"/>
    </source>
</evidence>
<evidence type="ECO:0000313" key="5">
    <source>
        <dbReference type="Proteomes" id="UP000290545"/>
    </source>
</evidence>
<dbReference type="AlphaFoldDB" id="A0A4Q1D5V3"/>
<feature type="signal peptide" evidence="2">
    <location>
        <begin position="1"/>
        <end position="20"/>
    </location>
</feature>
<dbReference type="EMBL" id="SDHZ01000002">
    <property type="protein sequence ID" value="RXK83849.1"/>
    <property type="molecule type" value="Genomic_DNA"/>
</dbReference>
<feature type="chain" id="PRO_5020443031" description="Outer membrane protein beta-barrel domain-containing protein" evidence="2">
    <location>
        <begin position="21"/>
        <end position="940"/>
    </location>
</feature>
<dbReference type="InterPro" id="IPR041700">
    <property type="entry name" value="OMP_b-brl_3"/>
</dbReference>
<dbReference type="OrthoDB" id="606930at2"/>
<dbReference type="InterPro" id="IPR008969">
    <property type="entry name" value="CarboxyPept-like_regulatory"/>
</dbReference>
<evidence type="ECO:0000259" key="3">
    <source>
        <dbReference type="Pfam" id="PF14905"/>
    </source>
</evidence>
<name>A0A4Q1D5V3_9BACT</name>
<dbReference type="Pfam" id="PF14905">
    <property type="entry name" value="OMP_b-brl_3"/>
    <property type="match status" value="1"/>
</dbReference>
<gene>
    <name evidence="4" type="ORF">ESB13_17420</name>
</gene>
<dbReference type="Gene3D" id="2.60.40.1120">
    <property type="entry name" value="Carboxypeptidase-like, regulatory domain"/>
    <property type="match status" value="1"/>
</dbReference>
<comment type="caution">
    <text evidence="4">The sequence shown here is derived from an EMBL/GenBank/DDBJ whole genome shotgun (WGS) entry which is preliminary data.</text>
</comment>
<feature type="region of interest" description="Disordered" evidence="1">
    <location>
        <begin position="360"/>
        <end position="392"/>
    </location>
</feature>
<dbReference type="Proteomes" id="UP000290545">
    <property type="component" value="Unassembled WGS sequence"/>
</dbReference>
<keyword evidence="2" id="KW-0732">Signal</keyword>
<keyword evidence="5" id="KW-1185">Reference proteome</keyword>
<feature type="compositionally biased region" description="Polar residues" evidence="1">
    <location>
        <begin position="364"/>
        <end position="392"/>
    </location>
</feature>
<evidence type="ECO:0000313" key="4">
    <source>
        <dbReference type="EMBL" id="RXK83849.1"/>
    </source>
</evidence>
<dbReference type="SUPFAM" id="SSF56935">
    <property type="entry name" value="Porins"/>
    <property type="match status" value="1"/>
</dbReference>
<proteinExistence type="predicted"/>
<dbReference type="SUPFAM" id="SSF49464">
    <property type="entry name" value="Carboxypeptidase regulatory domain-like"/>
    <property type="match status" value="1"/>
</dbReference>
<dbReference type="RefSeq" id="WP_129004901.1">
    <property type="nucleotide sequence ID" value="NZ_SDHZ01000002.1"/>
</dbReference>